<evidence type="ECO:0000313" key="3">
    <source>
        <dbReference type="Proteomes" id="UP001141806"/>
    </source>
</evidence>
<keyword evidence="3" id="KW-1185">Reference proteome</keyword>
<proteinExistence type="predicted"/>
<reference evidence="2" key="1">
    <citation type="journal article" date="2023" name="Plant J.">
        <title>The genome of the king protea, Protea cynaroides.</title>
        <authorList>
            <person name="Chang J."/>
            <person name="Duong T.A."/>
            <person name="Schoeman C."/>
            <person name="Ma X."/>
            <person name="Roodt D."/>
            <person name="Barker N."/>
            <person name="Li Z."/>
            <person name="Van de Peer Y."/>
            <person name="Mizrachi E."/>
        </authorList>
    </citation>
    <scope>NUCLEOTIDE SEQUENCE</scope>
    <source>
        <tissue evidence="2">Young leaves</tissue>
    </source>
</reference>
<name>A0A9Q0KEF7_9MAGN</name>
<dbReference type="Proteomes" id="UP001141806">
    <property type="component" value="Unassembled WGS sequence"/>
</dbReference>
<comment type="caution">
    <text evidence="2">The sequence shown here is derived from an EMBL/GenBank/DDBJ whole genome shotgun (WGS) entry which is preliminary data.</text>
</comment>
<sequence length="137" mass="15176">MERKRENRYLQLVALTSIVHLGLIITEKECLGAPNALFFGPGAKATQLAAIPLFKALLVVITLLITNLFKISQRNNYEGVKVSLKVRPVLSPQVLKVLLTVIPPNELFSIAKEEPGERRQPIYKDRASLAVEAASMI</sequence>
<organism evidence="2 3">
    <name type="scientific">Protea cynaroides</name>
    <dbReference type="NCBI Taxonomy" id="273540"/>
    <lineage>
        <taxon>Eukaryota</taxon>
        <taxon>Viridiplantae</taxon>
        <taxon>Streptophyta</taxon>
        <taxon>Embryophyta</taxon>
        <taxon>Tracheophyta</taxon>
        <taxon>Spermatophyta</taxon>
        <taxon>Magnoliopsida</taxon>
        <taxon>Proteales</taxon>
        <taxon>Proteaceae</taxon>
        <taxon>Protea</taxon>
    </lineage>
</organism>
<keyword evidence="1" id="KW-0472">Membrane</keyword>
<keyword evidence="1" id="KW-0812">Transmembrane</keyword>
<protein>
    <submittedName>
        <fullName evidence="2">Uncharacterized protein</fullName>
    </submittedName>
</protein>
<feature type="transmembrane region" description="Helical" evidence="1">
    <location>
        <begin position="46"/>
        <end position="69"/>
    </location>
</feature>
<evidence type="ECO:0000313" key="2">
    <source>
        <dbReference type="EMBL" id="KAJ4969068.1"/>
    </source>
</evidence>
<keyword evidence="1" id="KW-1133">Transmembrane helix</keyword>
<feature type="transmembrane region" description="Helical" evidence="1">
    <location>
        <begin position="9"/>
        <end position="26"/>
    </location>
</feature>
<gene>
    <name evidence="2" type="ORF">NE237_015769</name>
</gene>
<dbReference type="AlphaFoldDB" id="A0A9Q0KEF7"/>
<dbReference type="EMBL" id="JAMYWD010000006">
    <property type="protein sequence ID" value="KAJ4969068.1"/>
    <property type="molecule type" value="Genomic_DNA"/>
</dbReference>
<evidence type="ECO:0000256" key="1">
    <source>
        <dbReference type="SAM" id="Phobius"/>
    </source>
</evidence>
<accession>A0A9Q0KEF7</accession>